<keyword evidence="1" id="KW-0175">Coiled coil</keyword>
<reference evidence="2 3" key="1">
    <citation type="submission" date="2016-11" db="EMBL/GenBank/DDBJ databases">
        <title>The macronuclear genome of Stentor coeruleus: a giant cell with tiny introns.</title>
        <authorList>
            <person name="Slabodnick M."/>
            <person name="Ruby J.G."/>
            <person name="Reiff S.B."/>
            <person name="Swart E.C."/>
            <person name="Gosai S."/>
            <person name="Prabakaran S."/>
            <person name="Witkowska E."/>
            <person name="Larue G.E."/>
            <person name="Fisher S."/>
            <person name="Freeman R.M."/>
            <person name="Gunawardena J."/>
            <person name="Chu W."/>
            <person name="Stover N.A."/>
            <person name="Gregory B.D."/>
            <person name="Nowacki M."/>
            <person name="Derisi J."/>
            <person name="Roy S.W."/>
            <person name="Marshall W.F."/>
            <person name="Sood P."/>
        </authorList>
    </citation>
    <scope>NUCLEOTIDE SEQUENCE [LARGE SCALE GENOMIC DNA]</scope>
    <source>
        <strain evidence="2">WM001</strain>
    </source>
</reference>
<protein>
    <submittedName>
        <fullName evidence="2">Uncharacterized protein</fullName>
    </submittedName>
</protein>
<evidence type="ECO:0000313" key="2">
    <source>
        <dbReference type="EMBL" id="OMJ90597.1"/>
    </source>
</evidence>
<organism evidence="2 3">
    <name type="scientific">Stentor coeruleus</name>
    <dbReference type="NCBI Taxonomy" id="5963"/>
    <lineage>
        <taxon>Eukaryota</taxon>
        <taxon>Sar</taxon>
        <taxon>Alveolata</taxon>
        <taxon>Ciliophora</taxon>
        <taxon>Postciliodesmatophora</taxon>
        <taxon>Heterotrichea</taxon>
        <taxon>Heterotrichida</taxon>
        <taxon>Stentoridae</taxon>
        <taxon>Stentor</taxon>
    </lineage>
</organism>
<dbReference type="EMBL" id="MPUH01000099">
    <property type="protein sequence ID" value="OMJ90597.1"/>
    <property type="molecule type" value="Genomic_DNA"/>
</dbReference>
<gene>
    <name evidence="2" type="ORF">SteCoe_6995</name>
</gene>
<sequence>MESLVLTNDILCELSKQSEESANLIKKEQLLEESLSKTISLNIYHSLQNTSETFQDKLNSFKNNLQEKIQTIKSLKQEIEEQKTKEKSMKKNLAKLKEQDHESQDFEDSILYIESQELEYLSSEIQTQRLLLSLKAEEFHEKTQQSYVKAEKIRNLKEKLNAYETTILTSSPLPFSPPKTEYQANPLPIPVFSESSTFSEIPFKHTEKSLSNETLKQAEEASSLQGQKNKTIGKVLLSKNKKQKKLVEADDFFAELTGDGRKKV</sequence>
<accession>A0A1R2CNK0</accession>
<evidence type="ECO:0000313" key="3">
    <source>
        <dbReference type="Proteomes" id="UP000187209"/>
    </source>
</evidence>
<comment type="caution">
    <text evidence="2">The sequence shown here is derived from an EMBL/GenBank/DDBJ whole genome shotgun (WGS) entry which is preliminary data.</text>
</comment>
<keyword evidence="3" id="KW-1185">Reference proteome</keyword>
<feature type="coiled-coil region" evidence="1">
    <location>
        <begin position="58"/>
        <end position="99"/>
    </location>
</feature>
<dbReference type="Proteomes" id="UP000187209">
    <property type="component" value="Unassembled WGS sequence"/>
</dbReference>
<name>A0A1R2CNK0_9CILI</name>
<proteinExistence type="predicted"/>
<evidence type="ECO:0000256" key="1">
    <source>
        <dbReference type="SAM" id="Coils"/>
    </source>
</evidence>
<dbReference type="AlphaFoldDB" id="A0A1R2CNK0"/>